<keyword evidence="2" id="KW-1185">Reference proteome</keyword>
<comment type="caution">
    <text evidence="1">The sequence shown here is derived from an EMBL/GenBank/DDBJ whole genome shotgun (WGS) entry which is preliminary data.</text>
</comment>
<evidence type="ECO:0000313" key="2">
    <source>
        <dbReference type="Proteomes" id="UP001469553"/>
    </source>
</evidence>
<dbReference type="Proteomes" id="UP001469553">
    <property type="component" value="Unassembled WGS sequence"/>
</dbReference>
<evidence type="ECO:0000313" key="1">
    <source>
        <dbReference type="EMBL" id="MEQ2288420.1"/>
    </source>
</evidence>
<accession>A0ABV0Y416</accession>
<protein>
    <submittedName>
        <fullName evidence="1">Uncharacterized protein</fullName>
    </submittedName>
</protein>
<proteinExistence type="predicted"/>
<dbReference type="EMBL" id="JAHRIP010020806">
    <property type="protein sequence ID" value="MEQ2288420.1"/>
    <property type="molecule type" value="Genomic_DNA"/>
</dbReference>
<reference evidence="1 2" key="1">
    <citation type="submission" date="2021-06" db="EMBL/GenBank/DDBJ databases">
        <authorList>
            <person name="Palmer J.M."/>
        </authorList>
    </citation>
    <scope>NUCLEOTIDE SEQUENCE [LARGE SCALE GENOMIC DNA]</scope>
    <source>
        <strain evidence="1 2">AS_MEX2019</strain>
        <tissue evidence="1">Muscle</tissue>
    </source>
</reference>
<sequence length="87" mass="9715">MSRTLCSGPCPVSLASRPVYRYIWRRCEGSWMYSTVCAELMQDPDVLLDVLMSPHGPCEGFGTSTGLGLLLLMKNIRQDSTISLVFR</sequence>
<name>A0ABV0Y416_9TELE</name>
<gene>
    <name evidence="1" type="ORF">AMECASPLE_022396</name>
</gene>
<organism evidence="1 2">
    <name type="scientific">Ameca splendens</name>
    <dbReference type="NCBI Taxonomy" id="208324"/>
    <lineage>
        <taxon>Eukaryota</taxon>
        <taxon>Metazoa</taxon>
        <taxon>Chordata</taxon>
        <taxon>Craniata</taxon>
        <taxon>Vertebrata</taxon>
        <taxon>Euteleostomi</taxon>
        <taxon>Actinopterygii</taxon>
        <taxon>Neopterygii</taxon>
        <taxon>Teleostei</taxon>
        <taxon>Neoteleostei</taxon>
        <taxon>Acanthomorphata</taxon>
        <taxon>Ovalentaria</taxon>
        <taxon>Atherinomorphae</taxon>
        <taxon>Cyprinodontiformes</taxon>
        <taxon>Goodeidae</taxon>
        <taxon>Ameca</taxon>
    </lineage>
</organism>